<dbReference type="Gene3D" id="3.40.50.10810">
    <property type="entry name" value="Tandem AAA-ATPase domain"/>
    <property type="match status" value="1"/>
</dbReference>
<dbReference type="PANTHER" id="PTHR31503:SF20">
    <property type="entry name" value="CA(2+)_H(+) EXCHANGER, PUTATIVE (EUROFUNG)-RELATED"/>
    <property type="match status" value="1"/>
</dbReference>
<feature type="region of interest" description="Disordered" evidence="13">
    <location>
        <begin position="17"/>
        <end position="168"/>
    </location>
</feature>
<evidence type="ECO:0000256" key="7">
    <source>
        <dbReference type="ARBA" id="ARBA00022801"/>
    </source>
</evidence>
<keyword evidence="10 14" id="KW-1133">Transmembrane helix</keyword>
<gene>
    <name evidence="17" type="ORF">D6D21_03818</name>
</gene>
<evidence type="ECO:0000313" key="18">
    <source>
        <dbReference type="Proteomes" id="UP000309076"/>
    </source>
</evidence>
<feature type="compositionally biased region" description="Basic and acidic residues" evidence="13">
    <location>
        <begin position="779"/>
        <end position="792"/>
    </location>
</feature>
<feature type="transmembrane region" description="Helical" evidence="14">
    <location>
        <begin position="529"/>
        <end position="548"/>
    </location>
</feature>
<keyword evidence="3" id="KW-0813">Transport</keyword>
<evidence type="ECO:0000256" key="3">
    <source>
        <dbReference type="ARBA" id="ARBA00022448"/>
    </source>
</evidence>
<evidence type="ECO:0000256" key="2">
    <source>
        <dbReference type="ARBA" id="ARBA00008170"/>
    </source>
</evidence>
<dbReference type="InterPro" id="IPR027417">
    <property type="entry name" value="P-loop_NTPase"/>
</dbReference>
<evidence type="ECO:0000259" key="16">
    <source>
        <dbReference type="PROSITE" id="PS51194"/>
    </source>
</evidence>
<evidence type="ECO:0000256" key="14">
    <source>
        <dbReference type="SAM" id="Phobius"/>
    </source>
</evidence>
<comment type="subcellular location">
    <subcellularLocation>
        <location evidence="1">Endomembrane system</location>
        <topology evidence="1">Multi-pass membrane protein</topology>
    </subcellularLocation>
</comment>
<keyword evidence="7" id="KW-0378">Hydrolase</keyword>
<dbReference type="SMART" id="SM00490">
    <property type="entry name" value="HELICc"/>
    <property type="match status" value="1"/>
</dbReference>
<keyword evidence="8" id="KW-0106">Calcium</keyword>
<evidence type="ECO:0000259" key="15">
    <source>
        <dbReference type="PROSITE" id="PS51192"/>
    </source>
</evidence>
<dbReference type="GO" id="GO:0005524">
    <property type="term" value="F:ATP binding"/>
    <property type="evidence" value="ECO:0007669"/>
    <property type="project" value="InterPro"/>
</dbReference>
<evidence type="ECO:0000256" key="10">
    <source>
        <dbReference type="ARBA" id="ARBA00022989"/>
    </source>
</evidence>
<evidence type="ECO:0000313" key="17">
    <source>
        <dbReference type="EMBL" id="THW46720.1"/>
    </source>
</evidence>
<feature type="transmembrane region" description="Helical" evidence="14">
    <location>
        <begin position="240"/>
        <end position="261"/>
    </location>
</feature>
<feature type="compositionally biased region" description="Basic and acidic residues" evidence="13">
    <location>
        <begin position="57"/>
        <end position="67"/>
    </location>
</feature>
<feature type="compositionally biased region" description="Basic residues" evidence="13">
    <location>
        <begin position="863"/>
        <end position="880"/>
    </location>
</feature>
<feature type="domain" description="Helicase C-terminal" evidence="16">
    <location>
        <begin position="1525"/>
        <end position="1690"/>
    </location>
</feature>
<dbReference type="Gene3D" id="3.40.50.300">
    <property type="entry name" value="P-loop containing nucleotide triphosphate hydrolases"/>
    <property type="match status" value="1"/>
</dbReference>
<feature type="compositionally biased region" description="Basic and acidic residues" evidence="13">
    <location>
        <begin position="148"/>
        <end position="165"/>
    </location>
</feature>
<evidence type="ECO:0000256" key="9">
    <source>
        <dbReference type="ARBA" id="ARBA00022840"/>
    </source>
</evidence>
<feature type="transmembrane region" description="Helical" evidence="14">
    <location>
        <begin position="303"/>
        <end position="326"/>
    </location>
</feature>
<dbReference type="CDD" id="cd18793">
    <property type="entry name" value="SF2_C_SNF"/>
    <property type="match status" value="1"/>
</dbReference>
<evidence type="ECO:0000256" key="6">
    <source>
        <dbReference type="ARBA" id="ARBA00022741"/>
    </source>
</evidence>
<protein>
    <submittedName>
        <fullName evidence="17">Calcium/proton exchanger</fullName>
    </submittedName>
</protein>
<dbReference type="Pfam" id="PF01699">
    <property type="entry name" value="Na_Ca_ex"/>
    <property type="match status" value="2"/>
</dbReference>
<dbReference type="InterPro" id="IPR000330">
    <property type="entry name" value="SNF2_N"/>
</dbReference>
<keyword evidence="5 14" id="KW-0812">Transmembrane</keyword>
<evidence type="ECO:0000256" key="1">
    <source>
        <dbReference type="ARBA" id="ARBA00004127"/>
    </source>
</evidence>
<evidence type="ECO:0000256" key="12">
    <source>
        <dbReference type="ARBA" id="ARBA00023136"/>
    </source>
</evidence>
<feature type="compositionally biased region" description="Low complexity" evidence="13">
    <location>
        <begin position="77"/>
        <end position="94"/>
    </location>
</feature>
<evidence type="ECO:0000256" key="4">
    <source>
        <dbReference type="ARBA" id="ARBA00022568"/>
    </source>
</evidence>
<feature type="compositionally biased region" description="Acidic residues" evidence="13">
    <location>
        <begin position="758"/>
        <end position="774"/>
    </location>
</feature>
<dbReference type="Pfam" id="PF00176">
    <property type="entry name" value="SNF2-rel_dom"/>
    <property type="match status" value="1"/>
</dbReference>
<sequence>MHSIKHQARNIAWRYNDGESNYNPFARRSRSYVGRPEDEENNLQRRHTADQVMSDSSIRRNDMRNVDNADFAYPHHANTAPPDSSASSDAPTSNGTLVGQSDIKPSKEKESIPLDRDNSRSMSEKPHTESEHKPRKRLALMNLLGQPDRTKTDSSDLERSDTGDTKKRRPKISIVSQFKATILGSWVNVLLVCVPIGFALRYSHANGYAVFIVNFIAIIPLAAMLSFATEELALYVGETLGGLLNASFGNATELIVSIIALAQNKILIVQTSLIGSMLSNLLLVLGMCFFFGGINRVTQHFNITVAQTASSMLAVSIGSLIIPTAFQRFGNNPQGGVGPISRGTSVILLLVYLAYLTFQLKTHVEIYNTPSQKSEKKKGSAREKGDTLMGLARIGAGTAASAGGQVNQSNLVYEEEEEETPALSVIGALVTLTIATVFIAFNSEFMVSGIDYIVEHGNISEEFVGLILVPIVGNAAEHATAVTVAIKDKMDLAIGVAVGSSMQIALLVLPLMVVISWCGLGNDPMTLDFDGFQVAVLFIAVLLVNYLIQDGESHWLEGILLMATYIIIAASQSVIQSLRITSSTISTSTKSTNQTFQISPRNSIMSFTNRKIKKFDLPDGIQSIIVEDEPDQEYSNEDHEPKSENPIKTEPEDDPRPDKDMDINEYMGANTSTPYVEITTEPDVQAGAEEEIQSAQESTSVSAAPTVPITPVGLGNSILQAPHTAKVGNRQTSAELEALQSAQVAFYAQMAETRPWSDSEEDDLENEEESEDPIALERSFVKEKKIHEKKQQEGQLTQDEEMDFMKLESKYNKKRQEFAQLADIEDTVFIPEHAKSKASQKTKRKASELSSDSENEDVPSNKHQSKKGKTTKSKPRKSARKSQPSPSLDFVTTTNNFWENTKSAQQMNDAPRVQGGRDRTKALAIIKKNLPAESKAAAVRDGKRLVQAMRDFSSKKGDTGRNYSIETTDDGWRVKGMNVSLKNYQVVSAAWMRLRERPESDVKGGIIAHQMGLGKTVTCLANIVNGRPLHGQNGTSTDCATTLIVLPSWAMVAQWKSEILIHTMEDGTRKKWGLGQVFVYRDSMKEDSQPKNFGLYDVVLTTYGDVRRSWPECEYPEGLSDKERGEYFQEHWDEKVGPLHKYDFLRVVLDEGHKIANPETQAAKACFRLKSEYRWILTGTPMVNGAQDLYSLLCFIKHPSTLDKAFEAWKSQYCDPKKPMSMVALSHILKPHFSCWAHNDKFMNAVLVRLPKPRNLPLELYQSILEHEIYEVFRERFKTRAQTLDEDGNVKSARFHIFAMYTFLRQMTAHPLLVSGKVCDYLEMSDFDKLENAVRRQEASSETPTSMIHALKSVMKQQRARVEARTADSLKWDSDDPSSIIDELDEGVNEIDEVEKLKQPAKIKKNNKKRGAGGKHGRSVESGAFVECLKRSSNSHISEKRSQCCKCKRDTLNPIMTGCYHFYCESHYLDLIEDPSLATVDQAICVKEGCGKTIDRAATIDPNAPIKPRWLDADNNVLPSTKTLAIKATVLNWLERDPKCKLILFTQWRGFLDMLARICEAEGWGYVTLHGGLNKKLKEDHIRQFKTSAEKQILIATLKTGGEGLNLTCANFVINVDPYWNAAAEVQAFSRVYRISQEKETEFVNLTLAGTIDEKLNAIKLRKKTQIDGVEGTHKKLTTQDMLMAFEASGSISEDSSSN</sequence>
<reference evidence="17 18" key="1">
    <citation type="submission" date="2018-10" db="EMBL/GenBank/DDBJ databases">
        <title>Fifty Aureobasidium pullulans genomes reveal a recombining polyextremotolerant generalist.</title>
        <authorList>
            <person name="Gostincar C."/>
            <person name="Turk M."/>
            <person name="Zajc J."/>
            <person name="Gunde-Cimerman N."/>
        </authorList>
    </citation>
    <scope>NUCLEOTIDE SEQUENCE [LARGE SCALE GENOMIC DNA]</scope>
    <source>
        <strain evidence="17 18">EXF-10796</strain>
    </source>
</reference>
<proteinExistence type="inferred from homology"/>
<accession>A0AB74J1Z9</accession>
<dbReference type="GO" id="GO:0016787">
    <property type="term" value="F:hydrolase activity"/>
    <property type="evidence" value="ECO:0007669"/>
    <property type="project" value="UniProtKB-KW"/>
</dbReference>
<feature type="transmembrane region" description="Helical" evidence="14">
    <location>
        <begin position="208"/>
        <end position="228"/>
    </location>
</feature>
<organism evidence="17 18">
    <name type="scientific">Aureobasidium pullulans</name>
    <name type="common">Black yeast</name>
    <name type="synonym">Pullularia pullulans</name>
    <dbReference type="NCBI Taxonomy" id="5580"/>
    <lineage>
        <taxon>Eukaryota</taxon>
        <taxon>Fungi</taxon>
        <taxon>Dikarya</taxon>
        <taxon>Ascomycota</taxon>
        <taxon>Pezizomycotina</taxon>
        <taxon>Dothideomycetes</taxon>
        <taxon>Dothideomycetidae</taxon>
        <taxon>Dothideales</taxon>
        <taxon>Saccotheciaceae</taxon>
        <taxon>Aureobasidium</taxon>
    </lineage>
</organism>
<keyword evidence="6" id="KW-0547">Nucleotide-binding</keyword>
<dbReference type="InterPro" id="IPR044880">
    <property type="entry name" value="NCX_ion-bd_dom_sf"/>
</dbReference>
<keyword evidence="11" id="KW-0406">Ion transport</keyword>
<dbReference type="PROSITE" id="PS51192">
    <property type="entry name" value="HELICASE_ATP_BIND_1"/>
    <property type="match status" value="1"/>
</dbReference>
<feature type="region of interest" description="Disordered" evidence="13">
    <location>
        <begin position="834"/>
        <end position="892"/>
    </location>
</feature>
<feature type="transmembrane region" description="Helical" evidence="14">
    <location>
        <begin position="267"/>
        <end position="291"/>
    </location>
</feature>
<feature type="compositionally biased region" description="Polar residues" evidence="13">
    <location>
        <begin position="881"/>
        <end position="892"/>
    </location>
</feature>
<dbReference type="NCBIfam" id="TIGR00378">
    <property type="entry name" value="cax"/>
    <property type="match status" value="1"/>
</dbReference>
<feature type="transmembrane region" description="Helical" evidence="14">
    <location>
        <begin position="492"/>
        <end position="517"/>
    </location>
</feature>
<dbReference type="GO" id="GO:0012505">
    <property type="term" value="C:endomembrane system"/>
    <property type="evidence" value="ECO:0007669"/>
    <property type="project" value="UniProtKB-SubCell"/>
</dbReference>
<feature type="compositionally biased region" description="Basic and acidic residues" evidence="13">
    <location>
        <begin position="104"/>
        <end position="132"/>
    </location>
</feature>
<evidence type="ECO:0000256" key="13">
    <source>
        <dbReference type="SAM" id="MobiDB-lite"/>
    </source>
</evidence>
<feature type="transmembrane region" description="Helical" evidence="14">
    <location>
        <begin position="422"/>
        <end position="441"/>
    </location>
</feature>
<dbReference type="GO" id="GO:0006874">
    <property type="term" value="P:intracellular calcium ion homeostasis"/>
    <property type="evidence" value="ECO:0007669"/>
    <property type="project" value="TreeGrafter"/>
</dbReference>
<comment type="caution">
    <text evidence="17">The sequence shown here is derived from an EMBL/GenBank/DDBJ whole genome shotgun (WGS) entry which is preliminary data.</text>
</comment>
<dbReference type="Pfam" id="PF00271">
    <property type="entry name" value="Helicase_C"/>
    <property type="match status" value="1"/>
</dbReference>
<keyword evidence="4" id="KW-0109">Calcium transport</keyword>
<feature type="compositionally biased region" description="Basic and acidic residues" evidence="13">
    <location>
        <begin position="636"/>
        <end position="662"/>
    </location>
</feature>
<dbReference type="InterPro" id="IPR004837">
    <property type="entry name" value="NaCa_Exmemb"/>
</dbReference>
<dbReference type="InterPro" id="IPR038718">
    <property type="entry name" value="SNF2-like_sf"/>
</dbReference>
<dbReference type="SMART" id="SM00487">
    <property type="entry name" value="DEXDc"/>
    <property type="match status" value="1"/>
</dbReference>
<dbReference type="InterPro" id="IPR049730">
    <property type="entry name" value="SNF2/RAD54-like_C"/>
</dbReference>
<feature type="region of interest" description="Disordered" evidence="13">
    <location>
        <begin position="750"/>
        <end position="801"/>
    </location>
</feature>
<dbReference type="PROSITE" id="PS51194">
    <property type="entry name" value="HELICASE_CTER"/>
    <property type="match status" value="1"/>
</dbReference>
<feature type="region of interest" description="Disordered" evidence="13">
    <location>
        <begin position="627"/>
        <end position="673"/>
    </location>
</feature>
<feature type="transmembrane region" description="Helical" evidence="14">
    <location>
        <begin position="178"/>
        <end position="202"/>
    </location>
</feature>
<dbReference type="PANTHER" id="PTHR31503">
    <property type="entry name" value="VACUOLAR CALCIUM ION TRANSPORTER"/>
    <property type="match status" value="1"/>
</dbReference>
<dbReference type="GO" id="GO:0015369">
    <property type="term" value="F:calcium:proton antiporter activity"/>
    <property type="evidence" value="ECO:0007669"/>
    <property type="project" value="InterPro"/>
</dbReference>
<dbReference type="Gene3D" id="1.20.1420.30">
    <property type="entry name" value="NCX, central ion-binding region"/>
    <property type="match status" value="2"/>
</dbReference>
<feature type="domain" description="Helicase ATP-binding" evidence="15">
    <location>
        <begin position="996"/>
        <end position="1199"/>
    </location>
</feature>
<name>A0AB74J1Z9_AURPU</name>
<dbReference type="EMBL" id="QZAM01000056">
    <property type="protein sequence ID" value="THW46720.1"/>
    <property type="molecule type" value="Genomic_DNA"/>
</dbReference>
<dbReference type="InterPro" id="IPR014001">
    <property type="entry name" value="Helicase_ATP-bd"/>
</dbReference>
<dbReference type="InterPro" id="IPR004798">
    <property type="entry name" value="CAX-like"/>
</dbReference>
<dbReference type="GO" id="GO:0000329">
    <property type="term" value="C:fungal-type vacuole membrane"/>
    <property type="evidence" value="ECO:0007669"/>
    <property type="project" value="TreeGrafter"/>
</dbReference>
<comment type="similarity">
    <text evidence="2">Belongs to the Ca(2+):cation antiporter (CaCA) (TC 2.A.19) family.</text>
</comment>
<dbReference type="Proteomes" id="UP000309076">
    <property type="component" value="Unassembled WGS sequence"/>
</dbReference>
<evidence type="ECO:0000256" key="5">
    <source>
        <dbReference type="ARBA" id="ARBA00022692"/>
    </source>
</evidence>
<dbReference type="CDD" id="cd18008">
    <property type="entry name" value="DEXDc_SHPRH-like"/>
    <property type="match status" value="1"/>
</dbReference>
<dbReference type="InterPro" id="IPR001650">
    <property type="entry name" value="Helicase_C-like"/>
</dbReference>
<keyword evidence="9" id="KW-0067">ATP-binding</keyword>
<dbReference type="InterPro" id="IPR004713">
    <property type="entry name" value="CaH_exchang"/>
</dbReference>
<feature type="transmembrane region" description="Helical" evidence="14">
    <location>
        <begin position="555"/>
        <end position="575"/>
    </location>
</feature>
<evidence type="ECO:0000256" key="8">
    <source>
        <dbReference type="ARBA" id="ARBA00022837"/>
    </source>
</evidence>
<keyword evidence="12 14" id="KW-0472">Membrane</keyword>
<feature type="transmembrane region" description="Helical" evidence="14">
    <location>
        <begin position="346"/>
        <end position="364"/>
    </location>
</feature>
<evidence type="ECO:0000256" key="11">
    <source>
        <dbReference type="ARBA" id="ARBA00023065"/>
    </source>
</evidence>
<dbReference type="SUPFAM" id="SSF52540">
    <property type="entry name" value="P-loop containing nucleoside triphosphate hydrolases"/>
    <property type="match status" value="2"/>
</dbReference>